<evidence type="ECO:0000313" key="4">
    <source>
        <dbReference type="Proteomes" id="UP000032180"/>
    </source>
</evidence>
<feature type="domain" description="DUF6598" evidence="2">
    <location>
        <begin position="184"/>
        <end position="405"/>
    </location>
</feature>
<protein>
    <recommendedName>
        <fullName evidence="2">DUF6598 domain-containing protein</fullName>
    </recommendedName>
</protein>
<dbReference type="eggNOG" id="ENOG502R51K">
    <property type="taxonomic scope" value="Eukaryota"/>
</dbReference>
<dbReference type="HOGENOM" id="CLU_034147_5_1_1"/>
<dbReference type="EnsemblPlants" id="LPERR12G09110.1">
    <property type="protein sequence ID" value="LPERR12G09110.1"/>
    <property type="gene ID" value="LPERR12G09110"/>
</dbReference>
<dbReference type="PANTHER" id="PTHR33065:SF88">
    <property type="entry name" value="OS11G0104220 PROTEIN"/>
    <property type="match status" value="1"/>
</dbReference>
<dbReference type="Gramene" id="LPERR12G09110.1">
    <property type="protein sequence ID" value="LPERR12G09110.1"/>
    <property type="gene ID" value="LPERR12G09110"/>
</dbReference>
<accession>A0A0D9XZ17</accession>
<reference evidence="3 4" key="1">
    <citation type="submission" date="2012-08" db="EMBL/GenBank/DDBJ databases">
        <title>Oryza genome evolution.</title>
        <authorList>
            <person name="Wing R.A."/>
        </authorList>
    </citation>
    <scope>NUCLEOTIDE SEQUENCE</scope>
</reference>
<dbReference type="PANTHER" id="PTHR33065">
    <property type="entry name" value="OS07G0486400 PROTEIN"/>
    <property type="match status" value="1"/>
</dbReference>
<feature type="compositionally biased region" description="Low complexity" evidence="1">
    <location>
        <begin position="21"/>
        <end position="34"/>
    </location>
</feature>
<feature type="region of interest" description="Disordered" evidence="1">
    <location>
        <begin position="21"/>
        <end position="66"/>
    </location>
</feature>
<evidence type="ECO:0000256" key="1">
    <source>
        <dbReference type="SAM" id="MobiDB-lite"/>
    </source>
</evidence>
<keyword evidence="4" id="KW-1185">Reference proteome</keyword>
<dbReference type="Proteomes" id="UP000032180">
    <property type="component" value="Chromosome 12"/>
</dbReference>
<name>A0A0D9XZ17_9ORYZ</name>
<dbReference type="Pfam" id="PF20241">
    <property type="entry name" value="DUF6598"/>
    <property type="match status" value="1"/>
</dbReference>
<reference evidence="3" key="3">
    <citation type="submission" date="2015-04" db="UniProtKB">
        <authorList>
            <consortium name="EnsemblPlants"/>
        </authorList>
    </citation>
    <scope>IDENTIFICATION</scope>
</reference>
<dbReference type="STRING" id="77586.A0A0D9XZ17"/>
<dbReference type="AlphaFoldDB" id="A0A0D9XZ17"/>
<evidence type="ECO:0000259" key="2">
    <source>
        <dbReference type="Pfam" id="PF20241"/>
    </source>
</evidence>
<proteinExistence type="predicted"/>
<organism evidence="3 4">
    <name type="scientific">Leersia perrieri</name>
    <dbReference type="NCBI Taxonomy" id="77586"/>
    <lineage>
        <taxon>Eukaryota</taxon>
        <taxon>Viridiplantae</taxon>
        <taxon>Streptophyta</taxon>
        <taxon>Embryophyta</taxon>
        <taxon>Tracheophyta</taxon>
        <taxon>Spermatophyta</taxon>
        <taxon>Magnoliopsida</taxon>
        <taxon>Liliopsida</taxon>
        <taxon>Poales</taxon>
        <taxon>Poaceae</taxon>
        <taxon>BOP clade</taxon>
        <taxon>Oryzoideae</taxon>
        <taxon>Oryzeae</taxon>
        <taxon>Oryzinae</taxon>
        <taxon>Leersia</taxon>
    </lineage>
</organism>
<evidence type="ECO:0000313" key="3">
    <source>
        <dbReference type="EnsemblPlants" id="LPERR12G09110.1"/>
    </source>
</evidence>
<dbReference type="InterPro" id="IPR046533">
    <property type="entry name" value="DUF6598"/>
</dbReference>
<reference evidence="4" key="2">
    <citation type="submission" date="2013-12" db="EMBL/GenBank/DDBJ databases">
        <authorList>
            <person name="Yu Y."/>
            <person name="Lee S."/>
            <person name="de Baynast K."/>
            <person name="Wissotski M."/>
            <person name="Liu L."/>
            <person name="Talag J."/>
            <person name="Goicoechea J."/>
            <person name="Angelova A."/>
            <person name="Jetty R."/>
            <person name="Kudrna D."/>
            <person name="Golser W."/>
            <person name="Rivera L."/>
            <person name="Zhang J."/>
            <person name="Wing R."/>
        </authorList>
    </citation>
    <scope>NUCLEOTIDE SEQUENCE</scope>
</reference>
<sequence length="424" mass="47074">MAAAPFSSDLRGCPVPRFCTGSRTIGSSSSGIEGNEFDKPDRRGALLSDNTRIAISQGMHKEEKRGQTVDFVAHSGDEHSDNGAEDASEEIQIDDADDYASTSDEEGVDCRDNVGHTTNNVIPIHTIDNSSHRDGSIYRVACRWKTDYSIANRNETWLDAMMLSDPKDCIQDGENCIVHHPHRMLQIFSLRLTKIPVDSGYVELYGYIAVRDSLDPLLNYVFNLSRDCPIIVEQGSLIRMTGPKRGIQSYGTILIEYDMRIKTRERDKDLQLIDGVSVYDDSIYAGHSFTNRIHGDCGAVDITLSLLDGAVEATVEVAISEVRSSFSLSVSSSISGFHDEIQLFHGTICVPCSLRRSVVAVEMGAWIHLEFNLGTESYSCSFKAKKHRCDSQDIKTELGIISVKVTWSTLATFCDPQKKQLILW</sequence>